<comment type="similarity">
    <text evidence="1 2">Belongs to the arylamine N-acetyltransferase family.</text>
</comment>
<dbReference type="InterPro" id="IPR038765">
    <property type="entry name" value="Papain-like_cys_pep_sf"/>
</dbReference>
<name>A0A1J7IWF5_9PEZI</name>
<dbReference type="Proteomes" id="UP000182658">
    <property type="component" value="Unassembled WGS sequence"/>
</dbReference>
<dbReference type="InParanoid" id="A0A1J7IWF5"/>
<dbReference type="AlphaFoldDB" id="A0A1J7IWF5"/>
<dbReference type="STRING" id="1408157.A0A1J7IWF5"/>
<accession>A0A1J7IWF5</accession>
<dbReference type="Gene3D" id="3.30.2140.20">
    <property type="match status" value="1"/>
</dbReference>
<dbReference type="OrthoDB" id="10260017at2759"/>
<organism evidence="3 4">
    <name type="scientific">Coniochaeta ligniaria NRRL 30616</name>
    <dbReference type="NCBI Taxonomy" id="1408157"/>
    <lineage>
        <taxon>Eukaryota</taxon>
        <taxon>Fungi</taxon>
        <taxon>Dikarya</taxon>
        <taxon>Ascomycota</taxon>
        <taxon>Pezizomycotina</taxon>
        <taxon>Sordariomycetes</taxon>
        <taxon>Sordariomycetidae</taxon>
        <taxon>Coniochaetales</taxon>
        <taxon>Coniochaetaceae</taxon>
        <taxon>Coniochaeta</taxon>
    </lineage>
</organism>
<gene>
    <name evidence="3" type="ORF">CONLIGDRAFT_93574</name>
</gene>
<keyword evidence="4" id="KW-1185">Reference proteome</keyword>
<proteinExistence type="inferred from homology"/>
<protein>
    <submittedName>
        <fullName evidence="3">Cysteine proteinase</fullName>
    </submittedName>
</protein>
<evidence type="ECO:0000313" key="3">
    <source>
        <dbReference type="EMBL" id="OIW25441.1"/>
    </source>
</evidence>
<sequence length="308" mass="35044">MSTSVYTEAQLGQYFDHIAFPRTVPNQAENTLDFLAELQKRNLTRVPFESVSLHYSRRRLLSLDPEDLFAKIVTNSRGGYCMEVNAFFGTVLRSLGFTLISAGARVNGRSGYKGWDHMVNIVTIDQKSYLVDVAYGSNGPYHPIPLEPDIEFNGIYPAQGKLEYKALPQHTDPKQRVWVFSSRPDADAAWKEEYAFVETEFFPGDFEIMNMMTMTAPQSLFVQTVIATRILLNQQDGEPEGVIILFKNYIKRRIRKHTEIIQTLTTEDERVGALKDYFFIELKPEEQRAIRGLPSELKTGEAEPSGLA</sequence>
<dbReference type="SUPFAM" id="SSF54001">
    <property type="entry name" value="Cysteine proteinases"/>
    <property type="match status" value="1"/>
</dbReference>
<keyword evidence="2" id="KW-0808">Transferase</keyword>
<dbReference type="Pfam" id="PF00797">
    <property type="entry name" value="Acetyltransf_2"/>
    <property type="match status" value="1"/>
</dbReference>
<dbReference type="PANTHER" id="PTHR11786:SF0">
    <property type="entry name" value="ARYLAMINE N-ACETYLTRANSFERASE 4-RELATED"/>
    <property type="match status" value="1"/>
</dbReference>
<keyword evidence="2" id="KW-0012">Acyltransferase</keyword>
<dbReference type="PRINTS" id="PR01543">
    <property type="entry name" value="ANATRNSFRASE"/>
</dbReference>
<dbReference type="InterPro" id="IPR001447">
    <property type="entry name" value="Arylamine_N-AcTrfase"/>
</dbReference>
<dbReference type="InterPro" id="IPR053710">
    <property type="entry name" value="Arylamine_NAT_domain_sf"/>
</dbReference>
<dbReference type="PANTHER" id="PTHR11786">
    <property type="entry name" value="N-HYDROXYARYLAMINE O-ACETYLTRANSFERASE"/>
    <property type="match status" value="1"/>
</dbReference>
<evidence type="ECO:0000256" key="1">
    <source>
        <dbReference type="ARBA" id="ARBA00006547"/>
    </source>
</evidence>
<evidence type="ECO:0000256" key="2">
    <source>
        <dbReference type="RuleBase" id="RU003452"/>
    </source>
</evidence>
<evidence type="ECO:0000313" key="4">
    <source>
        <dbReference type="Proteomes" id="UP000182658"/>
    </source>
</evidence>
<dbReference type="EMBL" id="KV875102">
    <property type="protein sequence ID" value="OIW25441.1"/>
    <property type="molecule type" value="Genomic_DNA"/>
</dbReference>
<reference evidence="3 4" key="1">
    <citation type="submission" date="2016-10" db="EMBL/GenBank/DDBJ databases">
        <title>Draft genome sequence of Coniochaeta ligniaria NRRL30616, a lignocellulolytic fungus for bioabatement of inhibitors in plant biomass hydrolysates.</title>
        <authorList>
            <consortium name="DOE Joint Genome Institute"/>
            <person name="Jimenez D.J."/>
            <person name="Hector R.E."/>
            <person name="Riley R."/>
            <person name="Sun H."/>
            <person name="Grigoriev I.V."/>
            <person name="Van Elsas J.D."/>
            <person name="Nichols N.N."/>
        </authorList>
    </citation>
    <scope>NUCLEOTIDE SEQUENCE [LARGE SCALE GENOMIC DNA]</scope>
    <source>
        <strain evidence="3 4">NRRL 30616</strain>
    </source>
</reference>
<dbReference type="GO" id="GO:0016407">
    <property type="term" value="F:acetyltransferase activity"/>
    <property type="evidence" value="ECO:0007669"/>
    <property type="project" value="InterPro"/>
</dbReference>